<keyword evidence="4" id="KW-1185">Reference proteome</keyword>
<dbReference type="EMBL" id="CP136600">
    <property type="protein sequence ID" value="WOH35729.1"/>
    <property type="molecule type" value="Genomic_DNA"/>
</dbReference>
<dbReference type="InterPro" id="IPR032466">
    <property type="entry name" value="Metal_Hydrolase"/>
</dbReference>
<reference evidence="3 4" key="1">
    <citation type="submission" date="2023-09" db="EMBL/GenBank/DDBJ databases">
        <authorList>
            <person name="Qi X."/>
        </authorList>
    </citation>
    <scope>NUCLEOTIDE SEQUENCE [LARGE SCALE GENOMIC DNA]</scope>
    <source>
        <strain evidence="3 4">S1-1</strain>
    </source>
</reference>
<evidence type="ECO:0008006" key="5">
    <source>
        <dbReference type="Google" id="ProtNLM"/>
    </source>
</evidence>
<dbReference type="PANTHER" id="PTHR11113:SF14">
    <property type="entry name" value="N-ACETYLGLUCOSAMINE-6-PHOSPHATE DEACETYLASE"/>
    <property type="match status" value="1"/>
</dbReference>
<name>A0ABZ0GIG6_9GAMM</name>
<organism evidence="3 4">
    <name type="scientific">Thalassotalea fonticola</name>
    <dbReference type="NCBI Taxonomy" id="3065649"/>
    <lineage>
        <taxon>Bacteria</taxon>
        <taxon>Pseudomonadati</taxon>
        <taxon>Pseudomonadota</taxon>
        <taxon>Gammaproteobacteria</taxon>
        <taxon>Alteromonadales</taxon>
        <taxon>Colwelliaceae</taxon>
        <taxon>Thalassotalea</taxon>
    </lineage>
</organism>
<dbReference type="PANTHER" id="PTHR11113">
    <property type="entry name" value="N-ACETYLGLUCOSAMINE-6-PHOSPHATE DEACETYLASE"/>
    <property type="match status" value="1"/>
</dbReference>
<proteinExistence type="inferred from homology"/>
<accession>A0ABZ0GIG6</accession>
<dbReference type="Gene3D" id="3.20.20.140">
    <property type="entry name" value="Metal-dependent hydrolases"/>
    <property type="match status" value="1"/>
</dbReference>
<evidence type="ECO:0000313" key="3">
    <source>
        <dbReference type="EMBL" id="WOH35729.1"/>
    </source>
</evidence>
<dbReference type="SUPFAM" id="SSF51556">
    <property type="entry name" value="Metallo-dependent hydrolases"/>
    <property type="match status" value="1"/>
</dbReference>
<evidence type="ECO:0000256" key="2">
    <source>
        <dbReference type="ARBA" id="ARBA00022801"/>
    </source>
</evidence>
<dbReference type="Proteomes" id="UP001301442">
    <property type="component" value="Chromosome"/>
</dbReference>
<dbReference type="RefSeq" id="WP_348394545.1">
    <property type="nucleotide sequence ID" value="NZ_CP136600.1"/>
</dbReference>
<comment type="similarity">
    <text evidence="1">Belongs to the metallo-dependent hydrolases superfamily. NagA family.</text>
</comment>
<evidence type="ECO:0000313" key="4">
    <source>
        <dbReference type="Proteomes" id="UP001301442"/>
    </source>
</evidence>
<keyword evidence="2" id="KW-0378">Hydrolase</keyword>
<protein>
    <recommendedName>
        <fullName evidence="5">N-acetylglucosamine-6-phosphate deacetylase</fullName>
    </recommendedName>
</protein>
<gene>
    <name evidence="3" type="ORF">RI844_10075</name>
</gene>
<sequence length="266" mass="29108">MSGILATIITADFSDMIIRVKNLVRLREQSETIAKMIKGIHLEGPFINGADGYRGAHPQAHILRPSVERMTMLLDACGGLLKLVTLAPEFDAQNRVTKYLHEQGVTVSAGHCDPTFEQLQQAVVAGLSMFTHLGNGCPQLLHRHDNIIQRVLNLKDDLWICFIADGHHVPFHVLKNYIALAGVERTIITTDAMAAAGAPEGLYTLGDIELAVGKERIVHQPGKTNFAGSAIDMKSSDINLVEQLGLTPAQIHQMTYINPMKAFSTL</sequence>
<evidence type="ECO:0000256" key="1">
    <source>
        <dbReference type="ARBA" id="ARBA00010716"/>
    </source>
</evidence>